<evidence type="ECO:0000313" key="4">
    <source>
        <dbReference type="EMBL" id="HIU62928.1"/>
    </source>
</evidence>
<reference evidence="4" key="1">
    <citation type="submission" date="2020-10" db="EMBL/GenBank/DDBJ databases">
        <authorList>
            <person name="Gilroy R."/>
        </authorList>
    </citation>
    <scope>NUCLEOTIDE SEQUENCE</scope>
    <source>
        <strain evidence="4">9366</strain>
    </source>
</reference>
<feature type="domain" description="Calcineurin-like phosphoesterase" evidence="3">
    <location>
        <begin position="4"/>
        <end position="141"/>
    </location>
</feature>
<dbReference type="InterPro" id="IPR029052">
    <property type="entry name" value="Metallo-depent_PP-like"/>
</dbReference>
<accession>A0A9D1MMS0</accession>
<dbReference type="NCBIfam" id="TIGR00040">
    <property type="entry name" value="yfcE"/>
    <property type="match status" value="1"/>
</dbReference>
<proteinExistence type="inferred from homology"/>
<dbReference type="SUPFAM" id="SSF56300">
    <property type="entry name" value="Metallo-dependent phosphatases"/>
    <property type="match status" value="1"/>
</dbReference>
<sequence length="155" mass="17321">MKTLLIISDTHNMGLSSMPERLLTAMDEADYILHLGDGEADIRSLQSCYGGKFLFVRGNNDTIGEKERVEVIDGCKILLTHGDLYNVRTRLEKLLARAREEGAAYVFFGHTHTILVEKLEEVTFVNPGSLRYKGSYCYAVADKGKLYAVKADINS</sequence>
<dbReference type="InterPro" id="IPR024654">
    <property type="entry name" value="Calcineurin-like_PHP_lpxH"/>
</dbReference>
<protein>
    <recommendedName>
        <fullName evidence="2">Phosphoesterase</fullName>
        <ecNumber evidence="2">3.1.4.-</ecNumber>
    </recommendedName>
</protein>
<dbReference type="Gene3D" id="3.60.21.10">
    <property type="match status" value="1"/>
</dbReference>
<dbReference type="AlphaFoldDB" id="A0A9D1MMS0"/>
<evidence type="ECO:0000313" key="5">
    <source>
        <dbReference type="Proteomes" id="UP000824145"/>
    </source>
</evidence>
<comment type="caution">
    <text evidence="4">The sequence shown here is derived from an EMBL/GenBank/DDBJ whole genome shotgun (WGS) entry which is preliminary data.</text>
</comment>
<gene>
    <name evidence="4" type="ORF">IAB07_04065</name>
</gene>
<evidence type="ECO:0000259" key="3">
    <source>
        <dbReference type="Pfam" id="PF12850"/>
    </source>
</evidence>
<reference evidence="4" key="2">
    <citation type="journal article" date="2021" name="PeerJ">
        <title>Extensive microbial diversity within the chicken gut microbiome revealed by metagenomics and culture.</title>
        <authorList>
            <person name="Gilroy R."/>
            <person name="Ravi A."/>
            <person name="Getino M."/>
            <person name="Pursley I."/>
            <person name="Horton D.L."/>
            <person name="Alikhan N.F."/>
            <person name="Baker D."/>
            <person name="Gharbi K."/>
            <person name="Hall N."/>
            <person name="Watson M."/>
            <person name="Adriaenssens E.M."/>
            <person name="Foster-Nyarko E."/>
            <person name="Jarju S."/>
            <person name="Secka A."/>
            <person name="Antonio M."/>
            <person name="Oren A."/>
            <person name="Chaudhuri R.R."/>
            <person name="La Ragione R."/>
            <person name="Hildebrand F."/>
            <person name="Pallen M.J."/>
        </authorList>
    </citation>
    <scope>NUCLEOTIDE SEQUENCE</scope>
    <source>
        <strain evidence="4">9366</strain>
    </source>
</reference>
<dbReference type="EMBL" id="DVNJ01000020">
    <property type="protein sequence ID" value="HIU62928.1"/>
    <property type="molecule type" value="Genomic_DNA"/>
</dbReference>
<dbReference type="Proteomes" id="UP000824145">
    <property type="component" value="Unassembled WGS sequence"/>
</dbReference>
<evidence type="ECO:0000256" key="1">
    <source>
        <dbReference type="ARBA" id="ARBA00008950"/>
    </source>
</evidence>
<comment type="cofactor">
    <cofactor evidence="2">
        <name>a divalent metal cation</name>
        <dbReference type="ChEBI" id="CHEBI:60240"/>
    </cofactor>
</comment>
<keyword evidence="2" id="KW-0479">Metal-binding</keyword>
<dbReference type="Pfam" id="PF12850">
    <property type="entry name" value="Metallophos_2"/>
    <property type="match status" value="1"/>
</dbReference>
<organism evidence="4 5">
    <name type="scientific">Candidatus Caccalectryoclostridium excrementigallinarum</name>
    <dbReference type="NCBI Taxonomy" id="2840710"/>
    <lineage>
        <taxon>Bacteria</taxon>
        <taxon>Bacillati</taxon>
        <taxon>Bacillota</taxon>
        <taxon>Clostridia</taxon>
        <taxon>Christensenellales</taxon>
        <taxon>Christensenellaceae</taxon>
        <taxon>Christensenellaceae incertae sedis</taxon>
        <taxon>Candidatus Caccalectryoclostridium</taxon>
    </lineage>
</organism>
<dbReference type="GO" id="GO:0016787">
    <property type="term" value="F:hydrolase activity"/>
    <property type="evidence" value="ECO:0007669"/>
    <property type="project" value="UniProtKB-UniRule"/>
</dbReference>
<dbReference type="InterPro" id="IPR000979">
    <property type="entry name" value="Phosphodiesterase_MJ0936/Vps29"/>
</dbReference>
<name>A0A9D1MMS0_9FIRM</name>
<dbReference type="EC" id="3.1.4.-" evidence="2"/>
<dbReference type="GO" id="GO:0046872">
    <property type="term" value="F:metal ion binding"/>
    <property type="evidence" value="ECO:0007669"/>
    <property type="project" value="UniProtKB-KW"/>
</dbReference>
<comment type="similarity">
    <text evidence="1 2">Belongs to the metallophosphoesterase superfamily. YfcE family.</text>
</comment>
<evidence type="ECO:0000256" key="2">
    <source>
        <dbReference type="RuleBase" id="RU362039"/>
    </source>
</evidence>
<dbReference type="PANTHER" id="PTHR11124">
    <property type="entry name" value="VACUOLAR SORTING PROTEIN VPS29"/>
    <property type="match status" value="1"/>
</dbReference>